<organism evidence="2 3">
    <name type="scientific">Schizopora paradoxa</name>
    <dbReference type="NCBI Taxonomy" id="27342"/>
    <lineage>
        <taxon>Eukaryota</taxon>
        <taxon>Fungi</taxon>
        <taxon>Dikarya</taxon>
        <taxon>Basidiomycota</taxon>
        <taxon>Agaricomycotina</taxon>
        <taxon>Agaricomycetes</taxon>
        <taxon>Hymenochaetales</taxon>
        <taxon>Schizoporaceae</taxon>
        <taxon>Schizopora</taxon>
    </lineage>
</organism>
<feature type="compositionally biased region" description="Acidic residues" evidence="1">
    <location>
        <begin position="125"/>
        <end position="137"/>
    </location>
</feature>
<accession>A0A0H2S9A3</accession>
<dbReference type="AlphaFoldDB" id="A0A0H2S9A3"/>
<evidence type="ECO:0000313" key="2">
    <source>
        <dbReference type="EMBL" id="KLO13406.1"/>
    </source>
</evidence>
<evidence type="ECO:0000313" key="3">
    <source>
        <dbReference type="Proteomes" id="UP000053477"/>
    </source>
</evidence>
<evidence type="ECO:0000256" key="1">
    <source>
        <dbReference type="SAM" id="MobiDB-lite"/>
    </source>
</evidence>
<dbReference type="Proteomes" id="UP000053477">
    <property type="component" value="Unassembled WGS sequence"/>
</dbReference>
<dbReference type="InParanoid" id="A0A0H2S9A3"/>
<feature type="region of interest" description="Disordered" evidence="1">
    <location>
        <begin position="110"/>
        <end position="144"/>
    </location>
</feature>
<gene>
    <name evidence="2" type="ORF">SCHPADRAFT_928582</name>
</gene>
<name>A0A0H2S9A3_9AGAM</name>
<dbReference type="EMBL" id="KQ085960">
    <property type="protein sequence ID" value="KLO13406.1"/>
    <property type="molecule type" value="Genomic_DNA"/>
</dbReference>
<reference evidence="2 3" key="1">
    <citation type="submission" date="2015-04" db="EMBL/GenBank/DDBJ databases">
        <title>Complete genome sequence of Schizopora paradoxa KUC8140, a cosmopolitan wood degrader in East Asia.</title>
        <authorList>
            <consortium name="DOE Joint Genome Institute"/>
            <person name="Min B."/>
            <person name="Park H."/>
            <person name="Jang Y."/>
            <person name="Kim J.-J."/>
            <person name="Kim K.H."/>
            <person name="Pangilinan J."/>
            <person name="Lipzen A."/>
            <person name="Riley R."/>
            <person name="Grigoriev I.V."/>
            <person name="Spatafora J.W."/>
            <person name="Choi I.-G."/>
        </authorList>
    </citation>
    <scope>NUCLEOTIDE SEQUENCE [LARGE SCALE GENOMIC DNA]</scope>
    <source>
        <strain evidence="2 3">KUC8140</strain>
    </source>
</reference>
<keyword evidence="3" id="KW-1185">Reference proteome</keyword>
<protein>
    <submittedName>
        <fullName evidence="2">Uncharacterized protein</fullName>
    </submittedName>
</protein>
<proteinExistence type="predicted"/>
<sequence length="159" mass="17936">MAKGEGRALEQRIVWFTFTTPCTDIEATHLKTPGAQDFMSPANIAHRARLGFPETKQALRLPPVFWLGAVQSLQYKWHSDQRLSQSFPIEGEDSGYTEGSMEALPALLGGASQLRSEAQHRPCEDEHESENKDEEENTWQIEEKDVLTTVRPLREIGAE</sequence>